<evidence type="ECO:0000259" key="5">
    <source>
        <dbReference type="PROSITE" id="PS50059"/>
    </source>
</evidence>
<sequence length="335" mass="37483">MKYFAFLISLLLSINSFAYEDGVYAKILTTKGEIVARLFYKKTPITVTNFVALAEGKKKNTVRPNKPFYDGLTFHRVIKNFMIQGGDPEGTGRGGPGYRFEDEFVKSLRHNKAGILSMANSGPNTNGSQFFITHKATPWLDGKHTVFGEVVEGLGAVNTIKKGDKIKTIKIIRIGSDAKKFIADEKSFNKLRSKIIKRKKAQLEKNLKSFYEYVKTNYPNAQKTKSGLYYVVLKKGKGDTPKKGDLIKAHYDVSLSNGKLIDSSYKRNKPLTVAIGIGRVIKAWDEAVLTMKIGEKRILITPYYLAYGEAGRPPIIPPKSTLIFNLELISINNTK</sequence>
<evidence type="ECO:0000256" key="1">
    <source>
        <dbReference type="ARBA" id="ARBA00000971"/>
    </source>
</evidence>
<dbReference type="InterPro" id="IPR044666">
    <property type="entry name" value="Cyclophilin_A-like"/>
</dbReference>
<dbReference type="GO" id="GO:0006457">
    <property type="term" value="P:protein folding"/>
    <property type="evidence" value="ECO:0007669"/>
    <property type="project" value="InterPro"/>
</dbReference>
<dbReference type="InterPro" id="IPR046357">
    <property type="entry name" value="PPIase_dom_sf"/>
</dbReference>
<evidence type="ECO:0000256" key="2">
    <source>
        <dbReference type="ARBA" id="ARBA00013194"/>
    </source>
</evidence>
<accession>A0A1W1CPZ7</accession>
<dbReference type="InterPro" id="IPR029000">
    <property type="entry name" value="Cyclophilin-like_dom_sf"/>
</dbReference>
<dbReference type="Gene3D" id="3.10.50.40">
    <property type="match status" value="1"/>
</dbReference>
<dbReference type="GO" id="GO:0003755">
    <property type="term" value="F:peptidyl-prolyl cis-trans isomerase activity"/>
    <property type="evidence" value="ECO:0007669"/>
    <property type="project" value="UniProtKB-KW"/>
</dbReference>
<reference evidence="7" key="1">
    <citation type="submission" date="2016-10" db="EMBL/GenBank/DDBJ databases">
        <authorList>
            <person name="de Groot N.N."/>
        </authorList>
    </citation>
    <scope>NUCLEOTIDE SEQUENCE</scope>
</reference>
<dbReference type="PROSITE" id="PS50072">
    <property type="entry name" value="CSA_PPIASE_2"/>
    <property type="match status" value="1"/>
</dbReference>
<evidence type="ECO:0000313" key="7">
    <source>
        <dbReference type="EMBL" id="SFV67834.1"/>
    </source>
</evidence>
<evidence type="ECO:0000259" key="6">
    <source>
        <dbReference type="PROSITE" id="PS50072"/>
    </source>
</evidence>
<dbReference type="SUPFAM" id="SSF54534">
    <property type="entry name" value="FKBP-like"/>
    <property type="match status" value="1"/>
</dbReference>
<dbReference type="PANTHER" id="PTHR45625:SF4">
    <property type="entry name" value="PEPTIDYLPROLYL ISOMERASE DOMAIN AND WD REPEAT-CONTAINING PROTEIN 1"/>
    <property type="match status" value="1"/>
</dbReference>
<evidence type="ECO:0000256" key="4">
    <source>
        <dbReference type="ARBA" id="ARBA00023235"/>
    </source>
</evidence>
<feature type="domain" description="PPIase FKBP-type" evidence="5">
    <location>
        <begin position="244"/>
        <end position="332"/>
    </location>
</feature>
<dbReference type="PANTHER" id="PTHR45625">
    <property type="entry name" value="PEPTIDYL-PROLYL CIS-TRANS ISOMERASE-RELATED"/>
    <property type="match status" value="1"/>
</dbReference>
<gene>
    <name evidence="7" type="ORF">MNB_SUP05-5-105</name>
</gene>
<dbReference type="EC" id="5.2.1.8" evidence="2"/>
<keyword evidence="4 7" id="KW-0413">Isomerase</keyword>
<dbReference type="Gene3D" id="2.40.100.10">
    <property type="entry name" value="Cyclophilin-like"/>
    <property type="match status" value="1"/>
</dbReference>
<feature type="domain" description="PPIase cyclophilin-type" evidence="6">
    <location>
        <begin position="32"/>
        <end position="162"/>
    </location>
</feature>
<protein>
    <recommendedName>
        <fullName evidence="2">peptidylprolyl isomerase</fullName>
        <ecNumber evidence="2">5.2.1.8</ecNumber>
    </recommendedName>
</protein>
<dbReference type="InterPro" id="IPR020892">
    <property type="entry name" value="Cyclophilin-type_PPIase_CS"/>
</dbReference>
<proteinExistence type="predicted"/>
<dbReference type="InterPro" id="IPR001179">
    <property type="entry name" value="PPIase_FKBP_dom"/>
</dbReference>
<dbReference type="InterPro" id="IPR002130">
    <property type="entry name" value="Cyclophilin-type_PPIase_dom"/>
</dbReference>
<evidence type="ECO:0000256" key="3">
    <source>
        <dbReference type="ARBA" id="ARBA00023110"/>
    </source>
</evidence>
<keyword evidence="3" id="KW-0697">Rotamase</keyword>
<dbReference type="CDD" id="cd00317">
    <property type="entry name" value="cyclophilin"/>
    <property type="match status" value="1"/>
</dbReference>
<dbReference type="Pfam" id="PF00254">
    <property type="entry name" value="FKBP_C"/>
    <property type="match status" value="1"/>
</dbReference>
<dbReference type="Pfam" id="PF00160">
    <property type="entry name" value="Pro_isomerase"/>
    <property type="match status" value="1"/>
</dbReference>
<dbReference type="FunFam" id="3.10.50.40:FF:000006">
    <property type="entry name" value="Peptidyl-prolyl cis-trans isomerase"/>
    <property type="match status" value="1"/>
</dbReference>
<dbReference type="PRINTS" id="PR00153">
    <property type="entry name" value="CSAPPISMRASE"/>
</dbReference>
<comment type="catalytic activity">
    <reaction evidence="1">
        <text>[protein]-peptidylproline (omega=180) = [protein]-peptidylproline (omega=0)</text>
        <dbReference type="Rhea" id="RHEA:16237"/>
        <dbReference type="Rhea" id="RHEA-COMP:10747"/>
        <dbReference type="Rhea" id="RHEA-COMP:10748"/>
        <dbReference type="ChEBI" id="CHEBI:83833"/>
        <dbReference type="ChEBI" id="CHEBI:83834"/>
        <dbReference type="EC" id="5.2.1.8"/>
    </reaction>
</comment>
<dbReference type="PROSITE" id="PS50059">
    <property type="entry name" value="FKBP_PPIASE"/>
    <property type="match status" value="1"/>
</dbReference>
<dbReference type="AlphaFoldDB" id="A0A1W1CPZ7"/>
<dbReference type="EMBL" id="FPHJ01000058">
    <property type="protein sequence ID" value="SFV67834.1"/>
    <property type="molecule type" value="Genomic_DNA"/>
</dbReference>
<dbReference type="PROSITE" id="PS00170">
    <property type="entry name" value="CSA_PPIASE_1"/>
    <property type="match status" value="1"/>
</dbReference>
<dbReference type="SUPFAM" id="SSF50891">
    <property type="entry name" value="Cyclophilin-like"/>
    <property type="match status" value="1"/>
</dbReference>
<organism evidence="7">
    <name type="scientific">hydrothermal vent metagenome</name>
    <dbReference type="NCBI Taxonomy" id="652676"/>
    <lineage>
        <taxon>unclassified sequences</taxon>
        <taxon>metagenomes</taxon>
        <taxon>ecological metagenomes</taxon>
    </lineage>
</organism>
<name>A0A1W1CPZ7_9ZZZZ</name>